<reference evidence="1 3" key="1">
    <citation type="journal article" date="2014" name="Genome Announc.">
        <title>Draft Genome Sequences of Two Vibrionaceae Species, Vibrio ponticus C121 and Photobacterium aphoticum C119, Isolated as Coral Reef Microbiota.</title>
        <authorList>
            <person name="Al-saari N."/>
            <person name="Meirelles P.M."/>
            <person name="Mino S."/>
            <person name="Suda W."/>
            <person name="Oshima K."/>
            <person name="Hattori M."/>
            <person name="Ohkuma M."/>
            <person name="Thompson F.L."/>
            <person name="Gomez-Gil B."/>
            <person name="Sawabe T."/>
            <person name="Sawabe T."/>
        </authorList>
    </citation>
    <scope>NUCLEOTIDE SEQUENCE [LARGE SCALE GENOMIC DNA]</scope>
    <source>
        <strain evidence="1 3">JCM 19237</strain>
    </source>
</reference>
<reference evidence="2 4" key="2">
    <citation type="submission" date="2015-05" db="EMBL/GenBank/DDBJ databases">
        <title>Photobacterium galathea sp. nov.</title>
        <authorList>
            <person name="Machado H."/>
            <person name="Gram L."/>
        </authorList>
    </citation>
    <scope>NUCLEOTIDE SEQUENCE [LARGE SCALE GENOMIC DNA]</scope>
    <source>
        <strain evidence="2 4">DSM 25995</strain>
    </source>
</reference>
<name>A0A090QS58_9GAMM</name>
<proteinExistence type="predicted"/>
<evidence type="ECO:0000313" key="3">
    <source>
        <dbReference type="Proteomes" id="UP000029227"/>
    </source>
</evidence>
<dbReference type="EMBL" id="LDOV01000009">
    <property type="protein sequence ID" value="KLV02314.1"/>
    <property type="molecule type" value="Genomic_DNA"/>
</dbReference>
<dbReference type="OrthoDB" id="5828134at2"/>
<evidence type="ECO:0000313" key="2">
    <source>
        <dbReference type="EMBL" id="KLV02314.1"/>
    </source>
</evidence>
<accession>A0A090QS58</accession>
<evidence type="ECO:0000313" key="4">
    <source>
        <dbReference type="Proteomes" id="UP000036426"/>
    </source>
</evidence>
<organism evidence="1 3">
    <name type="scientific">Photobacterium aphoticum</name>
    <dbReference type="NCBI Taxonomy" id="754436"/>
    <lineage>
        <taxon>Bacteria</taxon>
        <taxon>Pseudomonadati</taxon>
        <taxon>Pseudomonadota</taxon>
        <taxon>Gammaproteobacteria</taxon>
        <taxon>Vibrionales</taxon>
        <taxon>Vibrionaceae</taxon>
        <taxon>Photobacterium</taxon>
    </lineage>
</organism>
<dbReference type="STRING" id="754436.JCM19237_1346"/>
<evidence type="ECO:0000313" key="1">
    <source>
        <dbReference type="EMBL" id="GAL04674.1"/>
    </source>
</evidence>
<comment type="caution">
    <text evidence="1">The sequence shown here is derived from an EMBL/GenBank/DDBJ whole genome shotgun (WGS) entry which is preliminary data.</text>
</comment>
<dbReference type="Proteomes" id="UP000029227">
    <property type="component" value="Unassembled WGS sequence"/>
</dbReference>
<dbReference type="EMBL" id="BBMN01000004">
    <property type="protein sequence ID" value="GAL04674.1"/>
    <property type="molecule type" value="Genomic_DNA"/>
</dbReference>
<dbReference type="Proteomes" id="UP000036426">
    <property type="component" value="Unassembled WGS sequence"/>
</dbReference>
<dbReference type="RefSeq" id="WP_047873064.1">
    <property type="nucleotide sequence ID" value="NZ_BMYC01000014.1"/>
</dbReference>
<protein>
    <submittedName>
        <fullName evidence="1">Uncharacterized protein</fullName>
    </submittedName>
</protein>
<dbReference type="PATRIC" id="fig|754436.4.peg.848"/>
<sequence>MEKMRIGRETILNLESVEYRWIESLAYDGLEQQEINAVIQRCLGGDADIADMLRRIALKQCPPNVLLEHLNKVETHR</sequence>
<dbReference type="eggNOG" id="ENOG5031NBT">
    <property type="taxonomic scope" value="Bacteria"/>
</dbReference>
<dbReference type="AlphaFoldDB" id="A0A090QS58"/>
<gene>
    <name evidence="2" type="ORF">ABT58_03990</name>
    <name evidence="1" type="ORF">JCM19237_1346</name>
</gene>
<keyword evidence="4" id="KW-1185">Reference proteome</keyword>